<accession>A0A6J8ANB0</accession>
<dbReference type="AlphaFoldDB" id="A0A6J8ANB0"/>
<gene>
    <name evidence="1" type="ORF">MCOR_9375</name>
</gene>
<keyword evidence="2" id="KW-1185">Reference proteome</keyword>
<dbReference type="OrthoDB" id="6146636at2759"/>
<sequence length="164" mass="19412">MSLVGMDNNFQQMLKCDVNSVRNTLMDICATKWHTNLSNSPKLRTYRTFKSTYSTESYIKLNLKRSERSVLAHFRCGIFPLRLETGRFVGESEYQRICRMCDSGHVKMKYTILQWSTQSIILWTVLNLNNSEKLNLLLSEYPRKTARYLEQSLTKRRQHLYLNN</sequence>
<dbReference type="Proteomes" id="UP000507470">
    <property type="component" value="Unassembled WGS sequence"/>
</dbReference>
<reference evidence="1 2" key="1">
    <citation type="submission" date="2020-06" db="EMBL/GenBank/DDBJ databases">
        <authorList>
            <person name="Li R."/>
            <person name="Bekaert M."/>
        </authorList>
    </citation>
    <scope>NUCLEOTIDE SEQUENCE [LARGE SCALE GENOMIC DNA]</scope>
    <source>
        <strain evidence="2">wild</strain>
    </source>
</reference>
<name>A0A6J8ANB0_MYTCO</name>
<dbReference type="EMBL" id="CACVKT020001721">
    <property type="protein sequence ID" value="CAC5370583.1"/>
    <property type="molecule type" value="Genomic_DNA"/>
</dbReference>
<proteinExistence type="predicted"/>
<protein>
    <submittedName>
        <fullName evidence="1">Uncharacterized protein</fullName>
    </submittedName>
</protein>
<evidence type="ECO:0000313" key="2">
    <source>
        <dbReference type="Proteomes" id="UP000507470"/>
    </source>
</evidence>
<organism evidence="1 2">
    <name type="scientific">Mytilus coruscus</name>
    <name type="common">Sea mussel</name>
    <dbReference type="NCBI Taxonomy" id="42192"/>
    <lineage>
        <taxon>Eukaryota</taxon>
        <taxon>Metazoa</taxon>
        <taxon>Spiralia</taxon>
        <taxon>Lophotrochozoa</taxon>
        <taxon>Mollusca</taxon>
        <taxon>Bivalvia</taxon>
        <taxon>Autobranchia</taxon>
        <taxon>Pteriomorphia</taxon>
        <taxon>Mytilida</taxon>
        <taxon>Mytiloidea</taxon>
        <taxon>Mytilidae</taxon>
        <taxon>Mytilinae</taxon>
        <taxon>Mytilus</taxon>
    </lineage>
</organism>
<evidence type="ECO:0000313" key="1">
    <source>
        <dbReference type="EMBL" id="CAC5370583.1"/>
    </source>
</evidence>